<comment type="subunit">
    <text evidence="2">Monomer. Interacts with PqqE.</text>
</comment>
<keyword evidence="7" id="KW-1185">Reference proteome</keyword>
<name>A0A6N3T750_9PROT</name>
<dbReference type="InterPro" id="IPR022479">
    <property type="entry name" value="PqqD_bac"/>
</dbReference>
<dbReference type="EMBL" id="BAMW01000050">
    <property type="protein sequence ID" value="GAN64088.1"/>
    <property type="molecule type" value="Genomic_DNA"/>
</dbReference>
<evidence type="ECO:0000313" key="6">
    <source>
        <dbReference type="EMBL" id="GEN03774.1"/>
    </source>
</evidence>
<dbReference type="Gene3D" id="1.10.10.1150">
    <property type="entry name" value="Coenzyme PQQ synthesis protein D (PqqD)"/>
    <property type="match status" value="1"/>
</dbReference>
<keyword evidence="3" id="KW-0884">PQQ biosynthesis</keyword>
<sequence length="131" mass="14311">MTEHTPSPAETEKALSGTAVTAPDNDLAGADASPKTPDAASFPESTVLKFRRGTRLQYDRVREQWFIQAPERAFFADPVAAEILQLVNGKRSLTALIDTLAAKFSAPRETIAQDVLRMTRDLADKQVLQAV</sequence>
<dbReference type="GO" id="GO:0018189">
    <property type="term" value="P:pyrroloquinoline quinone biosynthetic process"/>
    <property type="evidence" value="ECO:0007669"/>
    <property type="project" value="UniProtKB-UniPathway"/>
</dbReference>
<organism evidence="6 8">
    <name type="scientific">Acetobacter indonesiensis</name>
    <dbReference type="NCBI Taxonomy" id="104101"/>
    <lineage>
        <taxon>Bacteria</taxon>
        <taxon>Pseudomonadati</taxon>
        <taxon>Pseudomonadota</taxon>
        <taxon>Alphaproteobacteria</taxon>
        <taxon>Acetobacterales</taxon>
        <taxon>Acetobacteraceae</taxon>
        <taxon>Acetobacter</taxon>
    </lineage>
</organism>
<evidence type="ECO:0000256" key="4">
    <source>
        <dbReference type="SAM" id="MobiDB-lite"/>
    </source>
</evidence>
<reference evidence="6 8" key="2">
    <citation type="submission" date="2019-07" db="EMBL/GenBank/DDBJ databases">
        <title>Whole genome shotgun sequence of Acetobacter indonesiensis NBRC 16471.</title>
        <authorList>
            <person name="Hosoyama A."/>
            <person name="Uohara A."/>
            <person name="Ohji S."/>
            <person name="Ichikawa N."/>
        </authorList>
    </citation>
    <scope>NUCLEOTIDE SEQUENCE [LARGE SCALE GENOMIC DNA]</scope>
    <source>
        <strain evidence="6 8">NBRC 16471</strain>
    </source>
</reference>
<dbReference type="NCBIfam" id="TIGR03859">
    <property type="entry name" value="PQQ_PqqD"/>
    <property type="match status" value="1"/>
</dbReference>
<dbReference type="Pfam" id="PF05402">
    <property type="entry name" value="PqqD"/>
    <property type="match status" value="1"/>
</dbReference>
<evidence type="ECO:0000256" key="1">
    <source>
        <dbReference type="ARBA" id="ARBA00004886"/>
    </source>
</evidence>
<comment type="caution">
    <text evidence="6">The sequence shown here is derived from an EMBL/GenBank/DDBJ whole genome shotgun (WGS) entry which is preliminary data.</text>
</comment>
<dbReference type="AlphaFoldDB" id="A0A6N3T750"/>
<gene>
    <name evidence="5" type="ORF">Abin_053_057</name>
    <name evidence="6" type="ORF">AIN02nite_17990</name>
</gene>
<accession>A0A6N3T750</accession>
<dbReference type="InterPro" id="IPR008792">
    <property type="entry name" value="PQQD"/>
</dbReference>
<evidence type="ECO:0000256" key="3">
    <source>
        <dbReference type="ARBA" id="ARBA00022905"/>
    </source>
</evidence>
<feature type="region of interest" description="Disordered" evidence="4">
    <location>
        <begin position="1"/>
        <end position="41"/>
    </location>
</feature>
<evidence type="ECO:0000313" key="5">
    <source>
        <dbReference type="EMBL" id="GAN64088.1"/>
    </source>
</evidence>
<evidence type="ECO:0000256" key="2">
    <source>
        <dbReference type="ARBA" id="ARBA00011741"/>
    </source>
</evidence>
<dbReference type="EMBL" id="BJXQ01000009">
    <property type="protein sequence ID" value="GEN03774.1"/>
    <property type="molecule type" value="Genomic_DNA"/>
</dbReference>
<dbReference type="Proteomes" id="UP000032673">
    <property type="component" value="Unassembled WGS sequence"/>
</dbReference>
<protein>
    <submittedName>
        <fullName evidence="5">Coenzyme Pyrrolo-quinoline quinone (PQQ) synthesis protein D PqqD</fullName>
    </submittedName>
</protein>
<comment type="pathway">
    <text evidence="1">Cofactor biosynthesis; pyrroloquinoline quinone biosynthesis.</text>
</comment>
<proteinExistence type="predicted"/>
<evidence type="ECO:0000313" key="8">
    <source>
        <dbReference type="Proteomes" id="UP000321104"/>
    </source>
</evidence>
<dbReference type="GO" id="GO:0048038">
    <property type="term" value="F:quinone binding"/>
    <property type="evidence" value="ECO:0007669"/>
    <property type="project" value="InterPro"/>
</dbReference>
<reference evidence="5 7" key="1">
    <citation type="submission" date="2012-11" db="EMBL/GenBank/DDBJ databases">
        <title>Whole genome sequence of Acetobacter indonesiensis 5H-1.</title>
        <authorList>
            <person name="Azuma Y."/>
            <person name="Higashiura N."/>
            <person name="Hirakawa H."/>
            <person name="Matsushita K."/>
        </authorList>
    </citation>
    <scope>NUCLEOTIDE SEQUENCE [LARGE SCALE GENOMIC DNA]</scope>
    <source>
        <strain evidence="5 7">5H-1</strain>
    </source>
</reference>
<evidence type="ECO:0000313" key="7">
    <source>
        <dbReference type="Proteomes" id="UP000032673"/>
    </source>
</evidence>
<dbReference type="UniPathway" id="UPA00539"/>
<dbReference type="Proteomes" id="UP000321104">
    <property type="component" value="Unassembled WGS sequence"/>
</dbReference>
<dbReference type="InterPro" id="IPR041881">
    <property type="entry name" value="PqqD_sf"/>
</dbReference>